<evidence type="ECO:0000313" key="2">
    <source>
        <dbReference type="EMBL" id="KAB5521805.1"/>
    </source>
</evidence>
<feature type="chain" id="PRO_5024354733" evidence="1">
    <location>
        <begin position="21"/>
        <end position="70"/>
    </location>
</feature>
<evidence type="ECO:0000256" key="1">
    <source>
        <dbReference type="SAM" id="SignalP"/>
    </source>
</evidence>
<dbReference type="EMBL" id="VDCV01000016">
    <property type="protein sequence ID" value="KAB5521805.1"/>
    <property type="molecule type" value="Genomic_DNA"/>
</dbReference>
<organism evidence="2 3">
    <name type="scientific">Salix brachista</name>
    <dbReference type="NCBI Taxonomy" id="2182728"/>
    <lineage>
        <taxon>Eukaryota</taxon>
        <taxon>Viridiplantae</taxon>
        <taxon>Streptophyta</taxon>
        <taxon>Embryophyta</taxon>
        <taxon>Tracheophyta</taxon>
        <taxon>Spermatophyta</taxon>
        <taxon>Magnoliopsida</taxon>
        <taxon>eudicotyledons</taxon>
        <taxon>Gunneridae</taxon>
        <taxon>Pentapetalae</taxon>
        <taxon>rosids</taxon>
        <taxon>fabids</taxon>
        <taxon>Malpighiales</taxon>
        <taxon>Salicaceae</taxon>
        <taxon>Saliceae</taxon>
        <taxon>Salix</taxon>
    </lineage>
</organism>
<accession>A0A5N5JWQ6</accession>
<sequence length="70" mass="7912">MRGQGINCSLVHLYLPCLVAFEVGFHTELKASSFCSSLSNQYQCFLHIFSQTKTGGKWLSKVLVDPLYLR</sequence>
<reference evidence="3" key="1">
    <citation type="journal article" date="2019" name="Gigascience">
        <title>De novo genome assembly of the endangered Acer yangbiense, a plant species with extremely small populations endemic to Yunnan Province, China.</title>
        <authorList>
            <person name="Yang J."/>
            <person name="Wariss H.M."/>
            <person name="Tao L."/>
            <person name="Zhang R."/>
            <person name="Yun Q."/>
            <person name="Hollingsworth P."/>
            <person name="Dao Z."/>
            <person name="Luo G."/>
            <person name="Guo H."/>
            <person name="Ma Y."/>
            <person name="Sun W."/>
        </authorList>
    </citation>
    <scope>NUCLEOTIDE SEQUENCE [LARGE SCALE GENOMIC DNA]</scope>
    <source>
        <strain evidence="3">cv. br00</strain>
    </source>
</reference>
<keyword evidence="1" id="KW-0732">Signal</keyword>
<comment type="caution">
    <text evidence="2">The sequence shown here is derived from an EMBL/GenBank/DDBJ whole genome shotgun (WGS) entry which is preliminary data.</text>
</comment>
<feature type="signal peptide" evidence="1">
    <location>
        <begin position="1"/>
        <end position="20"/>
    </location>
</feature>
<name>A0A5N5JWQ6_9ROSI</name>
<dbReference type="AlphaFoldDB" id="A0A5N5JWQ6"/>
<dbReference type="Proteomes" id="UP000326939">
    <property type="component" value="Chromosome 16"/>
</dbReference>
<evidence type="ECO:0000313" key="3">
    <source>
        <dbReference type="Proteomes" id="UP000326939"/>
    </source>
</evidence>
<keyword evidence="3" id="KW-1185">Reference proteome</keyword>
<gene>
    <name evidence="2" type="ORF">DKX38_026124</name>
</gene>
<proteinExistence type="predicted"/>
<protein>
    <submittedName>
        <fullName evidence="2">Uncharacterized protein</fullName>
    </submittedName>
</protein>